<evidence type="ECO:0000259" key="8">
    <source>
        <dbReference type="Pfam" id="PF02687"/>
    </source>
</evidence>
<dbReference type="Pfam" id="PF02687">
    <property type="entry name" value="FtsX"/>
    <property type="match status" value="1"/>
</dbReference>
<keyword evidence="4 7" id="KW-1133">Transmembrane helix</keyword>
<feature type="domain" description="ABC3 transporter permease C-terminal" evidence="8">
    <location>
        <begin position="291"/>
        <end position="405"/>
    </location>
</feature>
<keyword evidence="2" id="KW-1003">Cell membrane</keyword>
<dbReference type="Proteomes" id="UP001172082">
    <property type="component" value="Unassembled WGS sequence"/>
</dbReference>
<evidence type="ECO:0000313" key="11">
    <source>
        <dbReference type="Proteomes" id="UP001172082"/>
    </source>
</evidence>
<evidence type="ECO:0000256" key="6">
    <source>
        <dbReference type="ARBA" id="ARBA00038076"/>
    </source>
</evidence>
<dbReference type="EMBL" id="JAUJEA010000001">
    <property type="protein sequence ID" value="MDN5200391.1"/>
    <property type="molecule type" value="Genomic_DNA"/>
</dbReference>
<evidence type="ECO:0000256" key="1">
    <source>
        <dbReference type="ARBA" id="ARBA00004651"/>
    </source>
</evidence>
<dbReference type="InterPro" id="IPR025857">
    <property type="entry name" value="MacB_PCD"/>
</dbReference>
<evidence type="ECO:0000256" key="3">
    <source>
        <dbReference type="ARBA" id="ARBA00022692"/>
    </source>
</evidence>
<evidence type="ECO:0000259" key="9">
    <source>
        <dbReference type="Pfam" id="PF12704"/>
    </source>
</evidence>
<evidence type="ECO:0000313" key="10">
    <source>
        <dbReference type="EMBL" id="MDN5200391.1"/>
    </source>
</evidence>
<protein>
    <submittedName>
        <fullName evidence="10">ABC transporter permease</fullName>
    </submittedName>
</protein>
<keyword evidence="5 7" id="KW-0472">Membrane</keyword>
<comment type="similarity">
    <text evidence="6">Belongs to the ABC-4 integral membrane protein family.</text>
</comment>
<keyword evidence="11" id="KW-1185">Reference proteome</keyword>
<evidence type="ECO:0000256" key="5">
    <source>
        <dbReference type="ARBA" id="ARBA00023136"/>
    </source>
</evidence>
<feature type="transmembrane region" description="Helical" evidence="7">
    <location>
        <begin position="283"/>
        <end position="307"/>
    </location>
</feature>
<dbReference type="PANTHER" id="PTHR30572:SF4">
    <property type="entry name" value="ABC TRANSPORTER PERMEASE YTRF"/>
    <property type="match status" value="1"/>
</dbReference>
<dbReference type="Pfam" id="PF12704">
    <property type="entry name" value="MacB_PCD"/>
    <property type="match status" value="1"/>
</dbReference>
<evidence type="ECO:0000256" key="2">
    <source>
        <dbReference type="ARBA" id="ARBA00022475"/>
    </source>
</evidence>
<name>A0ABT8KI43_9BACT</name>
<gene>
    <name evidence="10" type="ORF">QQ008_03440</name>
</gene>
<evidence type="ECO:0000256" key="7">
    <source>
        <dbReference type="SAM" id="Phobius"/>
    </source>
</evidence>
<dbReference type="PANTHER" id="PTHR30572">
    <property type="entry name" value="MEMBRANE COMPONENT OF TRANSPORTER-RELATED"/>
    <property type="match status" value="1"/>
</dbReference>
<accession>A0ABT8KI43</accession>
<organism evidence="10 11">
    <name type="scientific">Splendidivirga corallicola</name>
    <dbReference type="NCBI Taxonomy" id="3051826"/>
    <lineage>
        <taxon>Bacteria</taxon>
        <taxon>Pseudomonadati</taxon>
        <taxon>Bacteroidota</taxon>
        <taxon>Cytophagia</taxon>
        <taxon>Cytophagales</taxon>
        <taxon>Splendidivirgaceae</taxon>
        <taxon>Splendidivirga</taxon>
    </lineage>
</organism>
<evidence type="ECO:0000256" key="4">
    <source>
        <dbReference type="ARBA" id="ARBA00022989"/>
    </source>
</evidence>
<sequence>MNYVENVKEALRAVKANLLRTVLTAMIIALGLTALVGILSAIDGAKASINNSLASFGANSFDIRDISRRGRRNQGRAQKVYPPIKYKEMKKFKELYNYPATISISARITQIAEIKHLSKKTNPNVSIYGADGNYLVTQGYDLADGRNFSDMEVKNGVQVAIIGHDVKESLFENNQDPVNQDITCYGKKFKVVGVLEKRGGMGGGSGGDRQVIVPMETGNVMAAGRRLYYRLKASVERPEEMDFAIGEATGLMRAVRRDPIGQPESFEIGKSESIAETLDNIAGYFRIGGFVIVSIVLLGACIGLMNIMMVSVTERTREIGVRKALGATPLKIRQQFLIEAIVICLLGGVVGIILGVAIGNLVANFIKSGTFIVPWLWMFVGVIVCIAVGLISGYVPAFKASKLDPIESLRFE</sequence>
<feature type="transmembrane region" description="Helical" evidence="7">
    <location>
        <begin position="375"/>
        <end position="395"/>
    </location>
</feature>
<feature type="transmembrane region" description="Helical" evidence="7">
    <location>
        <begin position="336"/>
        <end position="363"/>
    </location>
</feature>
<comment type="caution">
    <text evidence="10">The sequence shown here is derived from an EMBL/GenBank/DDBJ whole genome shotgun (WGS) entry which is preliminary data.</text>
</comment>
<feature type="domain" description="MacB-like periplasmic core" evidence="9">
    <location>
        <begin position="21"/>
        <end position="232"/>
    </location>
</feature>
<comment type="subcellular location">
    <subcellularLocation>
        <location evidence="1">Cell membrane</location>
        <topology evidence="1">Multi-pass membrane protein</topology>
    </subcellularLocation>
</comment>
<dbReference type="InterPro" id="IPR050250">
    <property type="entry name" value="Macrolide_Exporter_MacB"/>
</dbReference>
<feature type="transmembrane region" description="Helical" evidence="7">
    <location>
        <begin position="21"/>
        <end position="42"/>
    </location>
</feature>
<reference evidence="10" key="1">
    <citation type="submission" date="2023-06" db="EMBL/GenBank/DDBJ databases">
        <title>Genomic of Parafulvivirga corallium.</title>
        <authorList>
            <person name="Wang G."/>
        </authorList>
    </citation>
    <scope>NUCLEOTIDE SEQUENCE</scope>
    <source>
        <strain evidence="10">BMA10</strain>
    </source>
</reference>
<keyword evidence="3 7" id="KW-0812">Transmembrane</keyword>
<dbReference type="InterPro" id="IPR003838">
    <property type="entry name" value="ABC3_permease_C"/>
</dbReference>
<proteinExistence type="inferred from homology"/>
<dbReference type="RefSeq" id="WP_346750416.1">
    <property type="nucleotide sequence ID" value="NZ_JAUJEA010000001.1"/>
</dbReference>